<reference evidence="4" key="1">
    <citation type="submission" date="2017-01" db="EMBL/GenBank/DDBJ databases">
        <authorList>
            <person name="Mah S.A."/>
            <person name="Swanson W.J."/>
            <person name="Moy G.W."/>
            <person name="Vacquier V.D."/>
        </authorList>
    </citation>
    <scope>NUCLEOTIDE SEQUENCE [LARGE SCALE GENOMIC DNA]</scope>
    <source>
        <strain evidence="4">ID-206-W2</strain>
    </source>
</reference>
<dbReference type="AlphaFoldDB" id="A0A1R1YJZ7"/>
<comment type="caution">
    <text evidence="4">The sequence shown here is derived from an EMBL/GenBank/DDBJ whole genome shotgun (WGS) entry which is preliminary data.</text>
</comment>
<accession>A0A1R1YJZ7</accession>
<sequence>MIYSIFKGLYLKYIPEVELKSTIQSSIFALKRQDQAQQRNPEPDKSPRQPDQAGNNNQPPQPTTNTYKPDGKQDNSKPKANDAPTRAIPADAPNQNNINKQDRPSASTAQEPVRVDQNPKNTGSGSQENPQQSNKQVDSKKNDISDKNSQNSPKSVNTSKTTKLYNKPSPTPGSNSDKTPNKNSDNNKSIPPDDNMKNSKNDKGDDNSGEQLGKGEFLISEIRPTNDPKFFSISPRLIISFPISILIIFISVLILI</sequence>
<feature type="compositionally biased region" description="Basic and acidic residues" evidence="1">
    <location>
        <begin position="137"/>
        <end position="146"/>
    </location>
</feature>
<name>A0A1R1YJZ7_9FUNG</name>
<protein>
    <submittedName>
        <fullName evidence="4">Uncharacterized protein</fullName>
    </submittedName>
</protein>
<keyword evidence="2" id="KW-0472">Membrane</keyword>
<keyword evidence="5" id="KW-1185">Reference proteome</keyword>
<feature type="region of interest" description="Disordered" evidence="1">
    <location>
        <begin position="30"/>
        <end position="212"/>
    </location>
</feature>
<feature type="compositionally biased region" description="Basic and acidic residues" evidence="1">
    <location>
        <begin position="194"/>
        <end position="206"/>
    </location>
</feature>
<dbReference type="OrthoDB" id="5704503at2759"/>
<proteinExistence type="predicted"/>
<evidence type="ECO:0000313" key="5">
    <source>
        <dbReference type="Proteomes" id="UP000187429"/>
    </source>
</evidence>
<feature type="compositionally biased region" description="Polar residues" evidence="1">
    <location>
        <begin position="93"/>
        <end position="110"/>
    </location>
</feature>
<reference evidence="5" key="2">
    <citation type="submission" date="2017-01" db="EMBL/GenBank/DDBJ databases">
        <authorList>
            <person name="Wang Y."/>
            <person name="White M."/>
            <person name="Kvist S."/>
            <person name="Moncalvo J.-M."/>
        </authorList>
    </citation>
    <scope>NUCLEOTIDE SEQUENCE [LARGE SCALE GENOMIC DNA]</scope>
    <source>
        <strain evidence="5">ID-206-W2</strain>
    </source>
</reference>
<feature type="compositionally biased region" description="Polar residues" evidence="1">
    <location>
        <begin position="118"/>
        <end position="136"/>
    </location>
</feature>
<gene>
    <name evidence="4" type="ORF">AYI69_g3513</name>
    <name evidence="3" type="ORF">AYI69_g7275</name>
</gene>
<evidence type="ECO:0000313" key="4">
    <source>
        <dbReference type="EMBL" id="OMJ27056.1"/>
    </source>
</evidence>
<evidence type="ECO:0000313" key="3">
    <source>
        <dbReference type="EMBL" id="OMJ17829.1"/>
    </source>
</evidence>
<feature type="compositionally biased region" description="Basic and acidic residues" evidence="1">
    <location>
        <begin position="69"/>
        <end position="80"/>
    </location>
</feature>
<keyword evidence="2" id="KW-0812">Transmembrane</keyword>
<dbReference type="EMBL" id="LSSM01003455">
    <property type="protein sequence ID" value="OMJ17829.1"/>
    <property type="molecule type" value="Genomic_DNA"/>
</dbReference>
<evidence type="ECO:0000256" key="1">
    <source>
        <dbReference type="SAM" id="MobiDB-lite"/>
    </source>
</evidence>
<evidence type="ECO:0000256" key="2">
    <source>
        <dbReference type="SAM" id="Phobius"/>
    </source>
</evidence>
<feature type="compositionally biased region" description="Low complexity" evidence="1">
    <location>
        <begin position="49"/>
        <end position="66"/>
    </location>
</feature>
<keyword evidence="2" id="KW-1133">Transmembrane helix</keyword>
<feature type="transmembrane region" description="Helical" evidence="2">
    <location>
        <begin position="237"/>
        <end position="255"/>
    </location>
</feature>
<dbReference type="Proteomes" id="UP000187429">
    <property type="component" value="Unassembled WGS sequence"/>
</dbReference>
<feature type="compositionally biased region" description="Polar residues" evidence="1">
    <location>
        <begin position="147"/>
        <end position="164"/>
    </location>
</feature>
<organism evidence="4 5">
    <name type="scientific">Smittium culicis</name>
    <dbReference type="NCBI Taxonomy" id="133412"/>
    <lineage>
        <taxon>Eukaryota</taxon>
        <taxon>Fungi</taxon>
        <taxon>Fungi incertae sedis</taxon>
        <taxon>Zoopagomycota</taxon>
        <taxon>Kickxellomycotina</taxon>
        <taxon>Harpellomycetes</taxon>
        <taxon>Harpellales</taxon>
        <taxon>Legeriomycetaceae</taxon>
        <taxon>Smittium</taxon>
    </lineage>
</organism>
<feature type="compositionally biased region" description="Polar residues" evidence="1">
    <location>
        <begin position="172"/>
        <end position="189"/>
    </location>
</feature>
<dbReference type="EMBL" id="LSSM01001202">
    <property type="protein sequence ID" value="OMJ27056.1"/>
    <property type="molecule type" value="Genomic_DNA"/>
</dbReference>